<dbReference type="CDD" id="cd00024">
    <property type="entry name" value="CD_CSD"/>
    <property type="match status" value="1"/>
</dbReference>
<dbReference type="SUPFAM" id="SSF54160">
    <property type="entry name" value="Chromo domain-like"/>
    <property type="match status" value="1"/>
</dbReference>
<name>A0A8S9TSQ1_PHYIN</name>
<protein>
    <submittedName>
        <fullName evidence="2">Chromo (CHRromatin Organization MOdifier) domain</fullName>
    </submittedName>
</protein>
<dbReference type="InterPro" id="IPR023780">
    <property type="entry name" value="Chromo_domain"/>
</dbReference>
<evidence type="ECO:0000259" key="1">
    <source>
        <dbReference type="PROSITE" id="PS50013"/>
    </source>
</evidence>
<gene>
    <name evidence="2" type="ORF">GN958_ATG20859</name>
</gene>
<dbReference type="InterPro" id="IPR000953">
    <property type="entry name" value="Chromo/chromo_shadow_dom"/>
</dbReference>
<dbReference type="PROSITE" id="PS50013">
    <property type="entry name" value="CHROMO_2"/>
    <property type="match status" value="1"/>
</dbReference>
<dbReference type="Pfam" id="PF00385">
    <property type="entry name" value="Chromo"/>
    <property type="match status" value="1"/>
</dbReference>
<comment type="caution">
    <text evidence="2">The sequence shown here is derived from an EMBL/GenBank/DDBJ whole genome shotgun (WGS) entry which is preliminary data.</text>
</comment>
<dbReference type="Gene3D" id="2.40.50.40">
    <property type="match status" value="1"/>
</dbReference>
<organism evidence="2 3">
    <name type="scientific">Phytophthora infestans</name>
    <name type="common">Potato late blight agent</name>
    <name type="synonym">Botrytis infestans</name>
    <dbReference type="NCBI Taxonomy" id="4787"/>
    <lineage>
        <taxon>Eukaryota</taxon>
        <taxon>Sar</taxon>
        <taxon>Stramenopiles</taxon>
        <taxon>Oomycota</taxon>
        <taxon>Peronosporomycetes</taxon>
        <taxon>Peronosporales</taxon>
        <taxon>Peronosporaceae</taxon>
        <taxon>Phytophthora</taxon>
    </lineage>
</organism>
<sequence>MLKHVAHNSEGHVVDKLLKALYNSEAKRHEIEVRWRGLSNEEDSWVPADTLLQDVPAAVRAFVKNNHKQSEVRALRKALQIK</sequence>
<dbReference type="AlphaFoldDB" id="A0A8S9TSQ1"/>
<reference evidence="2" key="1">
    <citation type="submission" date="2020-03" db="EMBL/GenBank/DDBJ databases">
        <title>Hybrid Assembly of Korean Phytophthora infestans isolates.</title>
        <authorList>
            <person name="Prokchorchik M."/>
            <person name="Lee Y."/>
            <person name="Seo J."/>
            <person name="Cho J.-H."/>
            <person name="Park Y.-E."/>
            <person name="Jang D.-C."/>
            <person name="Im J.-S."/>
            <person name="Choi J.-G."/>
            <person name="Park H.-J."/>
            <person name="Lee G.-B."/>
            <person name="Lee Y.-G."/>
            <person name="Hong S.-Y."/>
            <person name="Cho K."/>
            <person name="Sohn K.H."/>
        </authorList>
    </citation>
    <scope>NUCLEOTIDE SEQUENCE</scope>
    <source>
        <strain evidence="2">KR_2_A2</strain>
    </source>
</reference>
<feature type="domain" description="Chromo" evidence="1">
    <location>
        <begin position="12"/>
        <end position="74"/>
    </location>
</feature>
<proteinExistence type="predicted"/>
<dbReference type="InterPro" id="IPR016197">
    <property type="entry name" value="Chromo-like_dom_sf"/>
</dbReference>
<dbReference type="Proteomes" id="UP000704712">
    <property type="component" value="Unassembled WGS sequence"/>
</dbReference>
<evidence type="ECO:0000313" key="3">
    <source>
        <dbReference type="Proteomes" id="UP000704712"/>
    </source>
</evidence>
<evidence type="ECO:0000313" key="2">
    <source>
        <dbReference type="EMBL" id="KAF4129967.1"/>
    </source>
</evidence>
<dbReference type="EMBL" id="JAACNO010002901">
    <property type="protein sequence ID" value="KAF4129967.1"/>
    <property type="molecule type" value="Genomic_DNA"/>
</dbReference>
<accession>A0A8S9TSQ1</accession>